<dbReference type="SMART" id="SM00100">
    <property type="entry name" value="cNMP"/>
    <property type="match status" value="1"/>
</dbReference>
<dbReference type="SUPFAM" id="SSF51206">
    <property type="entry name" value="cAMP-binding domain-like"/>
    <property type="match status" value="1"/>
</dbReference>
<evidence type="ECO:0000259" key="1">
    <source>
        <dbReference type="PROSITE" id="PS50042"/>
    </source>
</evidence>
<evidence type="ECO:0000313" key="2">
    <source>
        <dbReference type="EMBL" id="KXL52125.1"/>
    </source>
</evidence>
<name>A0A136WC77_9FIRM</name>
<dbReference type="InterPro" id="IPR014710">
    <property type="entry name" value="RmlC-like_jellyroll"/>
</dbReference>
<protein>
    <submittedName>
        <fullName evidence="2">Regulatory protein YeiL</fullName>
    </submittedName>
</protein>
<reference evidence="2 3" key="1">
    <citation type="submission" date="2016-01" db="EMBL/GenBank/DDBJ databases">
        <title>Genome sequence of Clostridium neopropionicum X4, DSM-3847.</title>
        <authorList>
            <person name="Poehlein A."/>
            <person name="Beck M.H."/>
            <person name="Bengelsdorf F.R."/>
            <person name="Daniel R."/>
            <person name="Duerre P."/>
        </authorList>
    </citation>
    <scope>NUCLEOTIDE SEQUENCE [LARGE SCALE GENOMIC DNA]</scope>
    <source>
        <strain evidence="2 3">DSM-3847</strain>
    </source>
</reference>
<dbReference type="InterPro" id="IPR018490">
    <property type="entry name" value="cNMP-bd_dom_sf"/>
</dbReference>
<sequence>MIKYPITADSNSDLKEYGLDLSYLKDCVVCRFDAGEVLLNQGDIVEHLFIIMRGKIKVCMLAANGKDLTLCYYISSGILGDVEFVQENKSASATSIAAFACECIRIPLNLNQEYLIHNITFMNQLASGLSTKLLNSSYAHITSALYSGEERLCSYILMAEHNQMFTEILSDVSKSIGISYRHLFRLLNDMCQRGVLEKRASGFLVIDRQYLTEKSARM</sequence>
<dbReference type="OrthoDB" id="581021at2"/>
<dbReference type="SUPFAM" id="SSF46785">
    <property type="entry name" value="Winged helix' DNA-binding domain"/>
    <property type="match status" value="1"/>
</dbReference>
<dbReference type="Pfam" id="PF00027">
    <property type="entry name" value="cNMP_binding"/>
    <property type="match status" value="1"/>
</dbReference>
<evidence type="ECO:0000313" key="3">
    <source>
        <dbReference type="Proteomes" id="UP000070539"/>
    </source>
</evidence>
<accession>A0A136WC77</accession>
<dbReference type="InterPro" id="IPR000595">
    <property type="entry name" value="cNMP-bd_dom"/>
</dbReference>
<dbReference type="InterPro" id="IPR036390">
    <property type="entry name" value="WH_DNA-bd_sf"/>
</dbReference>
<dbReference type="STRING" id="36847.CLNEO_24740"/>
<dbReference type="PROSITE" id="PS50042">
    <property type="entry name" value="CNMP_BINDING_3"/>
    <property type="match status" value="1"/>
</dbReference>
<comment type="caution">
    <text evidence="2">The sequence shown here is derived from an EMBL/GenBank/DDBJ whole genome shotgun (WGS) entry which is preliminary data.</text>
</comment>
<dbReference type="RefSeq" id="WP_066089657.1">
    <property type="nucleotide sequence ID" value="NZ_LRVM01000010.1"/>
</dbReference>
<dbReference type="EMBL" id="LRVM01000010">
    <property type="protein sequence ID" value="KXL52125.1"/>
    <property type="molecule type" value="Genomic_DNA"/>
</dbReference>
<dbReference type="Proteomes" id="UP000070539">
    <property type="component" value="Unassembled WGS sequence"/>
</dbReference>
<organism evidence="2 3">
    <name type="scientific">Anaerotignum neopropionicum</name>
    <dbReference type="NCBI Taxonomy" id="36847"/>
    <lineage>
        <taxon>Bacteria</taxon>
        <taxon>Bacillati</taxon>
        <taxon>Bacillota</taxon>
        <taxon>Clostridia</taxon>
        <taxon>Lachnospirales</taxon>
        <taxon>Anaerotignaceae</taxon>
        <taxon>Anaerotignum</taxon>
    </lineage>
</organism>
<proteinExistence type="predicted"/>
<feature type="domain" description="Cyclic nucleotide-binding" evidence="1">
    <location>
        <begin position="32"/>
        <end position="106"/>
    </location>
</feature>
<gene>
    <name evidence="2" type="primary">yeiL</name>
    <name evidence="2" type="ORF">CLNEO_24740</name>
</gene>
<keyword evidence="3" id="KW-1185">Reference proteome</keyword>
<dbReference type="AlphaFoldDB" id="A0A136WC77"/>
<dbReference type="CDD" id="cd00038">
    <property type="entry name" value="CAP_ED"/>
    <property type="match status" value="1"/>
</dbReference>
<dbReference type="Gene3D" id="2.60.120.10">
    <property type="entry name" value="Jelly Rolls"/>
    <property type="match status" value="1"/>
</dbReference>